<feature type="coiled-coil region" evidence="3">
    <location>
        <begin position="234"/>
        <end position="361"/>
    </location>
</feature>
<evidence type="ECO:0000256" key="3">
    <source>
        <dbReference type="SAM" id="Coils"/>
    </source>
</evidence>
<dbReference type="InterPro" id="IPR039505">
    <property type="entry name" value="DRC1/2_N"/>
</dbReference>
<dbReference type="PANTHER" id="PTHR21625:SF1">
    <property type="entry name" value="DYNEIN REGULATORY COMPLEX PROTEIN 1"/>
    <property type="match status" value="1"/>
</dbReference>
<feature type="compositionally biased region" description="Basic and acidic residues" evidence="4">
    <location>
        <begin position="17"/>
        <end position="65"/>
    </location>
</feature>
<feature type="region of interest" description="Disordered" evidence="4">
    <location>
        <begin position="17"/>
        <end position="106"/>
    </location>
</feature>
<comment type="similarity">
    <text evidence="1">Belongs to the DRC1 family.</text>
</comment>
<feature type="compositionally biased region" description="Polar residues" evidence="4">
    <location>
        <begin position="66"/>
        <end position="78"/>
    </location>
</feature>
<evidence type="ECO:0008006" key="9">
    <source>
        <dbReference type="Google" id="ProtNLM"/>
    </source>
</evidence>
<evidence type="ECO:0000256" key="2">
    <source>
        <dbReference type="ARBA" id="ARBA00023054"/>
    </source>
</evidence>
<keyword evidence="8" id="KW-1185">Reference proteome</keyword>
<protein>
    <recommendedName>
        <fullName evidence="9">Dynein regulatory complex protein 1</fullName>
    </recommendedName>
</protein>
<evidence type="ECO:0000256" key="1">
    <source>
        <dbReference type="ARBA" id="ARBA00009688"/>
    </source>
</evidence>
<dbReference type="InterPro" id="IPR039750">
    <property type="entry name" value="DRC1/DRC2"/>
</dbReference>
<dbReference type="InterPro" id="IPR029440">
    <property type="entry name" value="DRC1_C"/>
</dbReference>
<comment type="caution">
    <text evidence="7">The sequence shown here is derived from an EMBL/GenBank/DDBJ whole genome shotgun (WGS) entry which is preliminary data.</text>
</comment>
<gene>
    <name evidence="7" type="ORF">STCU_03762</name>
</gene>
<feature type="compositionally biased region" description="Basic and acidic residues" evidence="4">
    <location>
        <begin position="79"/>
        <end position="106"/>
    </location>
</feature>
<evidence type="ECO:0000259" key="6">
    <source>
        <dbReference type="Pfam" id="PF14775"/>
    </source>
</evidence>
<dbReference type="Pfam" id="PF14775">
    <property type="entry name" value="NYD-SP28_assoc"/>
    <property type="match status" value="1"/>
</dbReference>
<evidence type="ECO:0000256" key="4">
    <source>
        <dbReference type="SAM" id="MobiDB-lite"/>
    </source>
</evidence>
<dbReference type="EMBL" id="ATMH01003762">
    <property type="protein sequence ID" value="EPY30941.1"/>
    <property type="molecule type" value="Genomic_DNA"/>
</dbReference>
<feature type="compositionally biased region" description="Polar residues" evidence="4">
    <location>
        <begin position="540"/>
        <end position="554"/>
    </location>
</feature>
<dbReference type="GO" id="GO:0070286">
    <property type="term" value="P:axonemal dynein complex assembly"/>
    <property type="evidence" value="ECO:0007669"/>
    <property type="project" value="InterPro"/>
</dbReference>
<reference evidence="7 8" key="1">
    <citation type="journal article" date="2013" name="PLoS ONE">
        <title>Predicting the Proteins of Angomonas deanei, Strigomonas culicis and Their Respective Endosymbionts Reveals New Aspects of the Trypanosomatidae Family.</title>
        <authorList>
            <person name="Motta M.C."/>
            <person name="Martins A.C."/>
            <person name="de Souza S.S."/>
            <person name="Catta-Preta C.M."/>
            <person name="Silva R."/>
            <person name="Klein C.C."/>
            <person name="de Almeida L.G."/>
            <person name="de Lima Cunha O."/>
            <person name="Ciapina L.P."/>
            <person name="Brocchi M."/>
            <person name="Colabardini A.C."/>
            <person name="de Araujo Lima B."/>
            <person name="Machado C.R."/>
            <person name="de Almeida Soares C.M."/>
            <person name="Probst C.M."/>
            <person name="de Menezes C.B."/>
            <person name="Thompson C.E."/>
            <person name="Bartholomeu D.C."/>
            <person name="Gradia D.F."/>
            <person name="Pavoni D.P."/>
            <person name="Grisard E.C."/>
            <person name="Fantinatti-Garboggini F."/>
            <person name="Marchini F.K."/>
            <person name="Rodrigues-Luiz G.F."/>
            <person name="Wagner G."/>
            <person name="Goldman G.H."/>
            <person name="Fietto J.L."/>
            <person name="Elias M.C."/>
            <person name="Goldman M.H."/>
            <person name="Sagot M.F."/>
            <person name="Pereira M."/>
            <person name="Stoco P.H."/>
            <person name="de Mendonca-Neto R.P."/>
            <person name="Teixeira S.M."/>
            <person name="Maciel T.E."/>
            <person name="de Oliveira Mendes T.A."/>
            <person name="Urmenyi T.P."/>
            <person name="de Souza W."/>
            <person name="Schenkman S."/>
            <person name="de Vasconcelos A.T."/>
        </authorList>
    </citation>
    <scope>NUCLEOTIDE SEQUENCE [LARGE SCALE GENOMIC DNA]</scope>
</reference>
<dbReference type="GO" id="GO:0005858">
    <property type="term" value="C:axonemal dynein complex"/>
    <property type="evidence" value="ECO:0007669"/>
    <property type="project" value="InterPro"/>
</dbReference>
<feature type="domain" description="Dynein regulatory complex protein 1/2 N-terminal" evidence="5">
    <location>
        <begin position="74"/>
        <end position="175"/>
    </location>
</feature>
<evidence type="ECO:0000313" key="8">
    <source>
        <dbReference type="Proteomes" id="UP000015354"/>
    </source>
</evidence>
<proteinExistence type="inferred from homology"/>
<dbReference type="GO" id="GO:0060285">
    <property type="term" value="P:cilium-dependent cell motility"/>
    <property type="evidence" value="ECO:0007669"/>
    <property type="project" value="TreeGrafter"/>
</dbReference>
<evidence type="ECO:0000313" key="7">
    <source>
        <dbReference type="EMBL" id="EPY30941.1"/>
    </source>
</evidence>
<dbReference type="Proteomes" id="UP000015354">
    <property type="component" value="Unassembled WGS sequence"/>
</dbReference>
<keyword evidence="2 3" id="KW-0175">Coiled coil</keyword>
<name>S9VUT5_9TRYP</name>
<feature type="domain" description="Dynein regulatory complex protein 1 C-terminal" evidence="6">
    <location>
        <begin position="565"/>
        <end position="624"/>
    </location>
</feature>
<dbReference type="OrthoDB" id="10260459at2759"/>
<feature type="region of interest" description="Disordered" evidence="4">
    <location>
        <begin position="533"/>
        <end position="555"/>
    </location>
</feature>
<evidence type="ECO:0000259" key="5">
    <source>
        <dbReference type="Pfam" id="PF14772"/>
    </source>
</evidence>
<dbReference type="Pfam" id="PF14772">
    <property type="entry name" value="NYD-SP28"/>
    <property type="match status" value="1"/>
</dbReference>
<accession>S9VUT5</accession>
<dbReference type="PANTHER" id="PTHR21625">
    <property type="entry name" value="NYD-SP28 PROTEIN"/>
    <property type="match status" value="1"/>
</dbReference>
<dbReference type="GO" id="GO:0003352">
    <property type="term" value="P:regulation of cilium movement"/>
    <property type="evidence" value="ECO:0007669"/>
    <property type="project" value="TreeGrafter"/>
</dbReference>
<dbReference type="AlphaFoldDB" id="S9VUT5"/>
<sequence>MDANQTTLEQRLAIKRERIEKRLKADRSRENGGDDAAEDRSSAAMEGDRRAREARSHMAEVHSHATAETTGYSVQASHNENERQRQAEADAAERRSKRTADVQESEVKQGALDMGFASLYQQNVANELHRAFEQQKKDCDEVIAAKNQLIRSVQANLEESEGSYVKLLKDNAEDVNKLVQTMHTMTDDYLDNYTGELEQVEKTYEKERKDYMAQCDGELEQLIKTRRTKETMYRKQREAKIVEAQKKLEERYEEGYEDYNEAKGSQKKEIHELIEELEKGKSDFMLNGERLNYNLQVLRERVKESKNANTLYKRRIGKLQDTMSNLIARHQESEKRHQRLNKDLTNQLRRVDTQYQDLQKKFQLFEKTDKEKYRQLWKLNNQKCKQKVHRVLQADRVLFEDILNLPWQPPELSFWPDEQENLEGMEDDAEDETLAAVELSEPALMLLQILRAQAPFLVDENVRLAIESVEGTTEEQAALEGILTTLKIEKNDDVRDLLEYFIVENEDESVALINPQEAIRALTVYLEDQKQKAESEKEQNATSTTKNKQHAQQVQRERRKAAEKAYWKKLAEPVAKDHFQVWSALEEGLEQYLAQLQQRKTQLAETEALRLQNEELRALLGQYINSDINYELYSPPELMNTVQRTT</sequence>
<organism evidence="7 8">
    <name type="scientific">Strigomonas culicis</name>
    <dbReference type="NCBI Taxonomy" id="28005"/>
    <lineage>
        <taxon>Eukaryota</taxon>
        <taxon>Discoba</taxon>
        <taxon>Euglenozoa</taxon>
        <taxon>Kinetoplastea</taxon>
        <taxon>Metakinetoplastina</taxon>
        <taxon>Trypanosomatida</taxon>
        <taxon>Trypanosomatidae</taxon>
        <taxon>Strigomonadinae</taxon>
        <taxon>Strigomonas</taxon>
    </lineage>
</organism>